<dbReference type="Gene3D" id="3.40.50.2000">
    <property type="entry name" value="Glycogen Phosphorylase B"/>
    <property type="match status" value="1"/>
</dbReference>
<evidence type="ECO:0000313" key="1">
    <source>
        <dbReference type="EMBL" id="QEL11796.1"/>
    </source>
</evidence>
<dbReference type="InterPro" id="IPR007235">
    <property type="entry name" value="Glyco_trans_28_C"/>
</dbReference>
<dbReference type="AlphaFoldDB" id="A0A1S1NUE2"/>
<reference evidence="1 2" key="1">
    <citation type="submission" date="2019-08" db="EMBL/GenBank/DDBJ databases">
        <title>Complete genome sequence of Kushneria sp. YCWA18, a halophilic phosphate-solubilizing bacterium isolated from Daqiao saltern in China.</title>
        <authorList>
            <person name="Du G.-X."/>
            <person name="Qu L.-Y."/>
        </authorList>
    </citation>
    <scope>NUCLEOTIDE SEQUENCE [LARGE SCALE GENOMIC DNA]</scope>
    <source>
        <strain evidence="1 2">YCWA18</strain>
    </source>
</reference>
<dbReference type="Proteomes" id="UP000322553">
    <property type="component" value="Chromosome"/>
</dbReference>
<proteinExistence type="predicted"/>
<accession>A0A1S1NUE2</accession>
<dbReference type="KEGG" id="kuy:FY550_12040"/>
<dbReference type="STRING" id="657387.BH688_10970"/>
<name>A0A1S1NUE2_9GAMM</name>
<evidence type="ECO:0000313" key="2">
    <source>
        <dbReference type="Proteomes" id="UP000322553"/>
    </source>
</evidence>
<gene>
    <name evidence="1" type="ORF">FY550_12040</name>
</gene>
<organism evidence="1 2">
    <name type="scientific">Kushneria phosphatilytica</name>
    <dbReference type="NCBI Taxonomy" id="657387"/>
    <lineage>
        <taxon>Bacteria</taxon>
        <taxon>Pseudomonadati</taxon>
        <taxon>Pseudomonadota</taxon>
        <taxon>Gammaproteobacteria</taxon>
        <taxon>Oceanospirillales</taxon>
        <taxon>Halomonadaceae</taxon>
        <taxon>Kushneria</taxon>
    </lineage>
</organism>
<dbReference type="EMBL" id="CP043420">
    <property type="protein sequence ID" value="QEL11796.1"/>
    <property type="molecule type" value="Genomic_DNA"/>
</dbReference>
<dbReference type="GO" id="GO:0016758">
    <property type="term" value="F:hexosyltransferase activity"/>
    <property type="evidence" value="ECO:0007669"/>
    <property type="project" value="InterPro"/>
</dbReference>
<dbReference type="Pfam" id="PF04101">
    <property type="entry name" value="Glyco_tran_28_C"/>
    <property type="match status" value="1"/>
</dbReference>
<dbReference type="SUPFAM" id="SSF53756">
    <property type="entry name" value="UDP-Glycosyltransferase/glycogen phosphorylase"/>
    <property type="match status" value="1"/>
</dbReference>
<dbReference type="RefSeq" id="WP_070979449.1">
    <property type="nucleotide sequence ID" value="NZ_CP043420.1"/>
</dbReference>
<keyword evidence="2" id="KW-1185">Reference proteome</keyword>
<sequence>MIFFFTAGMQLPFTRMGNILTYCALHMVHDEFIYQSGPGGTAQIDGQGMDNLLVRDFFSPDDYQENYEKADLIITHAGMGNMISFIEKGLPFIMIPRRAQYSEHRNDHQIDSAESISKMFDVPYFSQQDEVYEFLSGFKKGSFSISYDASSIIQKRKSFFANIVEKMKAPG</sequence>
<dbReference type="OrthoDB" id="7186565at2"/>
<protein>
    <submittedName>
        <fullName evidence="1">Uncharacterized protein</fullName>
    </submittedName>
</protein>